<dbReference type="RefSeq" id="WP_380898742.1">
    <property type="nucleotide sequence ID" value="NZ_JBHUFU010000004.1"/>
</dbReference>
<organism evidence="1 2">
    <name type="scientific">Streptomyces desertarenae</name>
    <dbReference type="NCBI Taxonomy" id="2666184"/>
    <lineage>
        <taxon>Bacteria</taxon>
        <taxon>Bacillati</taxon>
        <taxon>Actinomycetota</taxon>
        <taxon>Actinomycetes</taxon>
        <taxon>Kitasatosporales</taxon>
        <taxon>Streptomycetaceae</taxon>
        <taxon>Streptomyces</taxon>
    </lineage>
</organism>
<accession>A0ABW4PHR5</accession>
<keyword evidence="2" id="KW-1185">Reference proteome</keyword>
<dbReference type="Proteomes" id="UP001597365">
    <property type="component" value="Unassembled WGS sequence"/>
</dbReference>
<evidence type="ECO:0000313" key="1">
    <source>
        <dbReference type="EMBL" id="MFD1829824.1"/>
    </source>
</evidence>
<name>A0ABW4PHR5_9ACTN</name>
<protein>
    <submittedName>
        <fullName evidence="1">Uncharacterized protein</fullName>
    </submittedName>
</protein>
<comment type="caution">
    <text evidence="1">The sequence shown here is derived from an EMBL/GenBank/DDBJ whole genome shotgun (WGS) entry which is preliminary data.</text>
</comment>
<reference evidence="2" key="1">
    <citation type="journal article" date="2019" name="Int. J. Syst. Evol. Microbiol.">
        <title>The Global Catalogue of Microorganisms (GCM) 10K type strain sequencing project: providing services to taxonomists for standard genome sequencing and annotation.</title>
        <authorList>
            <consortium name="The Broad Institute Genomics Platform"/>
            <consortium name="The Broad Institute Genome Sequencing Center for Infectious Disease"/>
            <person name="Wu L."/>
            <person name="Ma J."/>
        </authorList>
    </citation>
    <scope>NUCLEOTIDE SEQUENCE [LARGE SCALE GENOMIC DNA]</scope>
    <source>
        <strain evidence="2">CGMCC 4.7455</strain>
    </source>
</reference>
<sequence length="94" mass="10283">MALQFVGKDPNSPNGGSPTVWVEDESAEIVVQGWLPDPEMKAKIDTTEWVPGHPVGVPDHEGVVRIPVGMIPYLREACDAAERRAGLHRSAQER</sequence>
<dbReference type="EMBL" id="JBHUFU010000004">
    <property type="protein sequence ID" value="MFD1829824.1"/>
    <property type="molecule type" value="Genomic_DNA"/>
</dbReference>
<gene>
    <name evidence="1" type="ORF">ACFSJS_09110</name>
</gene>
<proteinExistence type="predicted"/>
<evidence type="ECO:0000313" key="2">
    <source>
        <dbReference type="Proteomes" id="UP001597365"/>
    </source>
</evidence>